<dbReference type="EMBL" id="JBHRTQ010000001">
    <property type="protein sequence ID" value="MFC3172774.1"/>
    <property type="molecule type" value="Genomic_DNA"/>
</dbReference>
<sequence>MNLRQLRYFVVLSEALNFHRAAERLHISQPPLTVTIRKLEEELGAALFARSSRGLSLTPAGEDALPLARMVLFQVEQMRQAVRARTDAERGRLTIGFSDATAPVLRRLLPAFRRRHPRVELVLSEHSPSDLVRRLRLRQLDISLLRLPLDNPVHIETTAIATDQLVVAVPEVHPLARHQAIPLSALRDEPLVCTESGDPLRALLEAACARAGFAPRIAQGVATSATMLKLAQMGLGLALVPADAWSDTEGLRLVRLSDPVEFEIGLATPRDSANRLAAAWQAVAEAELGLPSRADP</sequence>
<gene>
    <name evidence="6" type="ORF">ACFOD9_00765</name>
</gene>
<keyword evidence="4" id="KW-0804">Transcription</keyword>
<dbReference type="InterPro" id="IPR005119">
    <property type="entry name" value="LysR_subst-bd"/>
</dbReference>
<dbReference type="RefSeq" id="WP_379508171.1">
    <property type="nucleotide sequence ID" value="NZ_JBHRTQ010000001.1"/>
</dbReference>
<dbReference type="Proteomes" id="UP001595604">
    <property type="component" value="Unassembled WGS sequence"/>
</dbReference>
<comment type="caution">
    <text evidence="6">The sequence shown here is derived from an EMBL/GenBank/DDBJ whole genome shotgun (WGS) entry which is preliminary data.</text>
</comment>
<dbReference type="Pfam" id="PF00126">
    <property type="entry name" value="HTH_1"/>
    <property type="match status" value="1"/>
</dbReference>
<keyword evidence="7" id="KW-1185">Reference proteome</keyword>
<dbReference type="Gene3D" id="3.40.190.290">
    <property type="match status" value="1"/>
</dbReference>
<keyword evidence="3" id="KW-0238">DNA-binding</keyword>
<dbReference type="Pfam" id="PF03466">
    <property type="entry name" value="LysR_substrate"/>
    <property type="match status" value="1"/>
</dbReference>
<dbReference type="InterPro" id="IPR036390">
    <property type="entry name" value="WH_DNA-bd_sf"/>
</dbReference>
<feature type="domain" description="HTH lysR-type" evidence="5">
    <location>
        <begin position="1"/>
        <end position="58"/>
    </location>
</feature>
<evidence type="ECO:0000313" key="6">
    <source>
        <dbReference type="EMBL" id="MFC3172774.1"/>
    </source>
</evidence>
<dbReference type="PRINTS" id="PR00039">
    <property type="entry name" value="HTHLYSR"/>
</dbReference>
<evidence type="ECO:0000313" key="7">
    <source>
        <dbReference type="Proteomes" id="UP001595604"/>
    </source>
</evidence>
<dbReference type="SUPFAM" id="SSF53850">
    <property type="entry name" value="Periplasmic binding protein-like II"/>
    <property type="match status" value="1"/>
</dbReference>
<comment type="similarity">
    <text evidence="1">Belongs to the LysR transcriptional regulatory family.</text>
</comment>
<dbReference type="PROSITE" id="PS50931">
    <property type="entry name" value="HTH_LYSR"/>
    <property type="match status" value="1"/>
</dbReference>
<evidence type="ECO:0000256" key="3">
    <source>
        <dbReference type="ARBA" id="ARBA00023125"/>
    </source>
</evidence>
<accession>A0ABV7IJB2</accession>
<protein>
    <submittedName>
        <fullName evidence="6">LysR substrate-binding domain-containing protein</fullName>
    </submittedName>
</protein>
<organism evidence="6 7">
    <name type="scientific">Novosphingobium bradum</name>
    <dbReference type="NCBI Taxonomy" id="1737444"/>
    <lineage>
        <taxon>Bacteria</taxon>
        <taxon>Pseudomonadati</taxon>
        <taxon>Pseudomonadota</taxon>
        <taxon>Alphaproteobacteria</taxon>
        <taxon>Sphingomonadales</taxon>
        <taxon>Sphingomonadaceae</taxon>
        <taxon>Novosphingobium</taxon>
    </lineage>
</organism>
<dbReference type="Gene3D" id="1.10.10.10">
    <property type="entry name" value="Winged helix-like DNA-binding domain superfamily/Winged helix DNA-binding domain"/>
    <property type="match status" value="1"/>
</dbReference>
<dbReference type="InterPro" id="IPR036388">
    <property type="entry name" value="WH-like_DNA-bd_sf"/>
</dbReference>
<evidence type="ECO:0000256" key="2">
    <source>
        <dbReference type="ARBA" id="ARBA00023015"/>
    </source>
</evidence>
<dbReference type="SUPFAM" id="SSF46785">
    <property type="entry name" value="Winged helix' DNA-binding domain"/>
    <property type="match status" value="1"/>
</dbReference>
<dbReference type="PANTHER" id="PTHR30346">
    <property type="entry name" value="TRANSCRIPTIONAL DUAL REGULATOR HCAR-RELATED"/>
    <property type="match status" value="1"/>
</dbReference>
<evidence type="ECO:0000256" key="4">
    <source>
        <dbReference type="ARBA" id="ARBA00023163"/>
    </source>
</evidence>
<reference evidence="7" key="1">
    <citation type="journal article" date="2019" name="Int. J. Syst. Evol. Microbiol.">
        <title>The Global Catalogue of Microorganisms (GCM) 10K type strain sequencing project: providing services to taxonomists for standard genome sequencing and annotation.</title>
        <authorList>
            <consortium name="The Broad Institute Genomics Platform"/>
            <consortium name="The Broad Institute Genome Sequencing Center for Infectious Disease"/>
            <person name="Wu L."/>
            <person name="Ma J."/>
        </authorList>
    </citation>
    <scope>NUCLEOTIDE SEQUENCE [LARGE SCALE GENOMIC DNA]</scope>
    <source>
        <strain evidence="7">KCTC 42984</strain>
    </source>
</reference>
<dbReference type="InterPro" id="IPR000847">
    <property type="entry name" value="LysR_HTH_N"/>
</dbReference>
<proteinExistence type="inferred from homology"/>
<keyword evidence="2" id="KW-0805">Transcription regulation</keyword>
<dbReference type="CDD" id="cd08414">
    <property type="entry name" value="PBP2_LTTR_aromatics_like"/>
    <property type="match status" value="1"/>
</dbReference>
<evidence type="ECO:0000256" key="1">
    <source>
        <dbReference type="ARBA" id="ARBA00009437"/>
    </source>
</evidence>
<name>A0ABV7IJB2_9SPHN</name>
<dbReference type="PANTHER" id="PTHR30346:SF0">
    <property type="entry name" value="HCA OPERON TRANSCRIPTIONAL ACTIVATOR HCAR"/>
    <property type="match status" value="1"/>
</dbReference>
<evidence type="ECO:0000259" key="5">
    <source>
        <dbReference type="PROSITE" id="PS50931"/>
    </source>
</evidence>